<name>A0ABP0QN36_9DINO</name>
<keyword evidence="1" id="KW-0175">Coiled coil</keyword>
<organism evidence="2 3">
    <name type="scientific">Durusdinium trenchii</name>
    <dbReference type="NCBI Taxonomy" id="1381693"/>
    <lineage>
        <taxon>Eukaryota</taxon>
        <taxon>Sar</taxon>
        <taxon>Alveolata</taxon>
        <taxon>Dinophyceae</taxon>
        <taxon>Suessiales</taxon>
        <taxon>Symbiodiniaceae</taxon>
        <taxon>Durusdinium</taxon>
    </lineage>
</organism>
<reference evidence="2 3" key="1">
    <citation type="submission" date="2024-02" db="EMBL/GenBank/DDBJ databases">
        <authorList>
            <person name="Chen Y."/>
            <person name="Shah S."/>
            <person name="Dougan E. K."/>
            <person name="Thang M."/>
            <person name="Chan C."/>
        </authorList>
    </citation>
    <scope>NUCLEOTIDE SEQUENCE [LARGE SCALE GENOMIC DNA]</scope>
</reference>
<proteinExistence type="predicted"/>
<keyword evidence="3" id="KW-1185">Reference proteome</keyword>
<evidence type="ECO:0000313" key="2">
    <source>
        <dbReference type="EMBL" id="CAK9088551.1"/>
    </source>
</evidence>
<gene>
    <name evidence="2" type="ORF">SCF082_LOCUS41816</name>
</gene>
<protein>
    <submittedName>
        <fullName evidence="2">Uncharacterized protein</fullName>
    </submittedName>
</protein>
<sequence>MQKLMAKLESVIEQQAKVSEKEQTRLSSLETVLYQKQEAEESEKVKKLVLALSEVKRQKEAAEKLATDEGNRAERLAKEVDDLQRQLAGVQPRSGRRAQMWLSQAQMTSLDNSQVEELQRLREDYAQEQQKREDPTKKIDESYNKIYIAYNVYREIPKKEYREET</sequence>
<evidence type="ECO:0000313" key="3">
    <source>
        <dbReference type="Proteomes" id="UP001642464"/>
    </source>
</evidence>
<feature type="coiled-coil region" evidence="1">
    <location>
        <begin position="45"/>
        <end position="86"/>
    </location>
</feature>
<dbReference type="EMBL" id="CAXAMM010039718">
    <property type="protein sequence ID" value="CAK9088551.1"/>
    <property type="molecule type" value="Genomic_DNA"/>
</dbReference>
<comment type="caution">
    <text evidence="2">The sequence shown here is derived from an EMBL/GenBank/DDBJ whole genome shotgun (WGS) entry which is preliminary data.</text>
</comment>
<dbReference type="Proteomes" id="UP001642464">
    <property type="component" value="Unassembled WGS sequence"/>
</dbReference>
<evidence type="ECO:0000256" key="1">
    <source>
        <dbReference type="SAM" id="Coils"/>
    </source>
</evidence>
<accession>A0ABP0QN36</accession>